<organism evidence="1 2">
    <name type="scientific">Araneus ventricosus</name>
    <name type="common">Orbweaver spider</name>
    <name type="synonym">Epeira ventricosa</name>
    <dbReference type="NCBI Taxonomy" id="182803"/>
    <lineage>
        <taxon>Eukaryota</taxon>
        <taxon>Metazoa</taxon>
        <taxon>Ecdysozoa</taxon>
        <taxon>Arthropoda</taxon>
        <taxon>Chelicerata</taxon>
        <taxon>Arachnida</taxon>
        <taxon>Araneae</taxon>
        <taxon>Araneomorphae</taxon>
        <taxon>Entelegynae</taxon>
        <taxon>Araneoidea</taxon>
        <taxon>Araneidae</taxon>
        <taxon>Araneus</taxon>
    </lineage>
</organism>
<proteinExistence type="predicted"/>
<accession>A0A4Y1ZYS7</accession>
<gene>
    <name evidence="1" type="ORF">AVEN_115358_1</name>
</gene>
<evidence type="ECO:0000313" key="2">
    <source>
        <dbReference type="Proteomes" id="UP000499080"/>
    </source>
</evidence>
<dbReference type="AlphaFoldDB" id="A0A4Y1ZYS7"/>
<name>A0A4Y1ZYS7_ARAVE</name>
<dbReference type="Proteomes" id="UP000499080">
    <property type="component" value="Unassembled WGS sequence"/>
</dbReference>
<dbReference type="EMBL" id="BGPR01000001">
    <property type="protein sequence ID" value="GBL72437.1"/>
    <property type="molecule type" value="Genomic_DNA"/>
</dbReference>
<comment type="caution">
    <text evidence="1">The sequence shown here is derived from an EMBL/GenBank/DDBJ whole genome shotgun (WGS) entry which is preliminary data.</text>
</comment>
<sequence>MLTAKMRMDFVLLNRDQPHSDENVPHAPHCLLCSFAGRNPSENLGSGSLRTYCIQIADTEQCAIGLIHGGSSVESGLEPGTRWPQSRDPTTRPPQPLKWYVVWFTGAKTIFDCAAPNIIRLYENEVPIDNENDIIERHMNNDSSTDDEYNINEDISDKEELSFLDTVSEIEKFALSQGDAEMLELLKNTTILTERRIIHK</sequence>
<protein>
    <submittedName>
        <fullName evidence="1">Uncharacterized protein</fullName>
    </submittedName>
</protein>
<reference evidence="1 2" key="1">
    <citation type="journal article" date="2019" name="Sci. Rep.">
        <title>Orb-weaving spider Araneus ventricosus genome elucidates the spidroin gene catalogue.</title>
        <authorList>
            <person name="Kono N."/>
            <person name="Nakamura H."/>
            <person name="Ohtoshi R."/>
            <person name="Moran D.A.P."/>
            <person name="Shinohara A."/>
            <person name="Yoshida Y."/>
            <person name="Fujiwara M."/>
            <person name="Mori M."/>
            <person name="Tomita M."/>
            <person name="Arakawa K."/>
        </authorList>
    </citation>
    <scope>NUCLEOTIDE SEQUENCE [LARGE SCALE GENOMIC DNA]</scope>
</reference>
<keyword evidence="2" id="KW-1185">Reference proteome</keyword>
<evidence type="ECO:0000313" key="1">
    <source>
        <dbReference type="EMBL" id="GBL72437.1"/>
    </source>
</evidence>